<dbReference type="EMBL" id="PEKT03000001">
    <property type="protein sequence ID" value="KAK8443383.1"/>
    <property type="molecule type" value="Genomic_DNA"/>
</dbReference>
<evidence type="ECO:0000313" key="14">
    <source>
        <dbReference type="EMBL" id="PIS52276.1"/>
    </source>
</evidence>
<dbReference type="InterPro" id="IPR007356">
    <property type="entry name" value="tRNA_m1G_MeTrfase_euk"/>
</dbReference>
<evidence type="ECO:0000256" key="7">
    <source>
        <dbReference type="ARBA" id="ARBA00032166"/>
    </source>
</evidence>
<reference evidence="13 15" key="3">
    <citation type="journal article" date="2018" name="Nat. Commun.">
        <title>Genomic insights into multidrug-resistance, mating and virulence in Candida auris and related emerging species.</title>
        <authorList>
            <person name="Munoz J.F."/>
            <person name="Gade L."/>
            <person name="Chow N.A."/>
            <person name="Loparev V.N."/>
            <person name="Juieng P."/>
            <person name="Berkow E.L."/>
            <person name="Farrer R.A."/>
            <person name="Litvintseva A.P."/>
            <person name="Cuomo C.A."/>
        </authorList>
    </citation>
    <scope>GENOME REANNOTATION</scope>
    <source>
        <strain evidence="13 15">B8441</strain>
    </source>
</reference>
<protein>
    <recommendedName>
        <fullName evidence="2">tRNA (guanine(9)-N1)-methyltransferase</fullName>
        <ecNumber evidence="1">2.1.1.221</ecNumber>
    </recommendedName>
    <alternativeName>
        <fullName evidence="7">tRNA methyltransferase 10</fullName>
    </alternativeName>
    <alternativeName>
        <fullName evidence="6">tRNA(m1G9)-methyltransferase</fullName>
    </alternativeName>
</protein>
<feature type="binding site" evidence="10">
    <location>
        <position position="213"/>
    </location>
    <ligand>
        <name>S-adenosyl-L-methionine</name>
        <dbReference type="ChEBI" id="CHEBI:59789"/>
    </ligand>
</feature>
<dbReference type="PANTHER" id="PTHR13563">
    <property type="entry name" value="TRNA (GUANINE-9-) METHYLTRANSFERASE"/>
    <property type="match status" value="1"/>
</dbReference>
<keyword evidence="5" id="KW-0949">S-adenosyl-L-methionine</keyword>
<comment type="caution">
    <text evidence="14">The sequence shown here is derived from an EMBL/GenBank/DDBJ whole genome shotgun (WGS) entry which is preliminary data.</text>
</comment>
<evidence type="ECO:0000256" key="6">
    <source>
        <dbReference type="ARBA" id="ARBA00031792"/>
    </source>
</evidence>
<evidence type="ECO:0000256" key="2">
    <source>
        <dbReference type="ARBA" id="ARBA00020451"/>
    </source>
</evidence>
<proteinExistence type="predicted"/>
<feature type="compositionally biased region" description="Basic residues" evidence="11">
    <location>
        <begin position="43"/>
        <end position="59"/>
    </location>
</feature>
<accession>A0A510NXT7</accession>
<keyword evidence="4" id="KW-0808">Transferase</keyword>
<dbReference type="VEuPathDB" id="FungiDB:B9J08_003890"/>
<dbReference type="VEuPathDB" id="FungiDB:QG37_07782"/>
<dbReference type="GO" id="GO:0052905">
    <property type="term" value="F:tRNA (guanosine(9)-N1)-methyltransferase activity"/>
    <property type="evidence" value="ECO:0007669"/>
    <property type="project" value="UniProtKB-EC"/>
</dbReference>
<dbReference type="InterPro" id="IPR028564">
    <property type="entry name" value="MT_TRM10-typ"/>
</dbReference>
<dbReference type="InterPro" id="IPR038459">
    <property type="entry name" value="MT_TRM10-typ_sf"/>
</dbReference>
<dbReference type="InterPro" id="IPR016653">
    <property type="entry name" value="TRM10/TRM10A"/>
</dbReference>
<comment type="catalytic activity">
    <reaction evidence="8">
        <text>guanosine(9) in tRNA + S-adenosyl-L-methionine = N(1)-methylguanosine(9) in tRNA + S-adenosyl-L-homocysteine + H(+)</text>
        <dbReference type="Rhea" id="RHEA:43156"/>
        <dbReference type="Rhea" id="RHEA-COMP:10367"/>
        <dbReference type="Rhea" id="RHEA-COMP:10368"/>
        <dbReference type="ChEBI" id="CHEBI:15378"/>
        <dbReference type="ChEBI" id="CHEBI:57856"/>
        <dbReference type="ChEBI" id="CHEBI:59789"/>
        <dbReference type="ChEBI" id="CHEBI:73542"/>
        <dbReference type="ChEBI" id="CHEBI:74269"/>
        <dbReference type="EC" id="2.1.1.221"/>
    </reaction>
</comment>
<dbReference type="VEuPathDB" id="FungiDB:CJJ09_000224"/>
<feature type="binding site" evidence="10">
    <location>
        <position position="201"/>
    </location>
    <ligand>
        <name>S-adenosyl-L-methionine</name>
        <dbReference type="ChEBI" id="CHEBI:59789"/>
    </ligand>
</feature>
<feature type="compositionally biased region" description="Polar residues" evidence="11">
    <location>
        <begin position="66"/>
        <end position="87"/>
    </location>
</feature>
<evidence type="ECO:0000259" key="12">
    <source>
        <dbReference type="PROSITE" id="PS51675"/>
    </source>
</evidence>
<accession>A0A2H0ZUD4</accession>
<evidence type="ECO:0000313" key="15">
    <source>
        <dbReference type="Proteomes" id="UP000230249"/>
    </source>
</evidence>
<evidence type="ECO:0000256" key="1">
    <source>
        <dbReference type="ARBA" id="ARBA00012797"/>
    </source>
</evidence>
<organism evidence="14">
    <name type="scientific">Candidozyma auris</name>
    <name type="common">Yeast</name>
    <name type="synonym">Candida auris</name>
    <dbReference type="NCBI Taxonomy" id="498019"/>
    <lineage>
        <taxon>Eukaryota</taxon>
        <taxon>Fungi</taxon>
        <taxon>Dikarya</taxon>
        <taxon>Ascomycota</taxon>
        <taxon>Saccharomycotina</taxon>
        <taxon>Pichiomycetes</taxon>
        <taxon>Metschnikowiaceae</taxon>
        <taxon>Candidozyma</taxon>
    </lineage>
</organism>
<dbReference type="EC" id="2.1.1.221" evidence="1"/>
<dbReference type="GO" id="GO:0005634">
    <property type="term" value="C:nucleus"/>
    <property type="evidence" value="ECO:0007669"/>
    <property type="project" value="TreeGrafter"/>
</dbReference>
<reference evidence="13" key="4">
    <citation type="submission" date="2024-03" db="EMBL/GenBank/DDBJ databases">
        <title>Improved genome assembly of Candida auris strain B8441 and annotation of B11205.</title>
        <authorList>
            <person name="Cauldron N.C."/>
            <person name="Shea T."/>
            <person name="Cuomo C.A."/>
        </authorList>
    </citation>
    <scope>NUCLEOTIDE SEQUENCE</scope>
    <source>
        <strain evidence="13">B8441</strain>
    </source>
</reference>
<gene>
    <name evidence="14" type="ORF">B9J08_003890</name>
    <name evidence="13" type="ORF">B9J08_01748</name>
</gene>
<sequence length="297" mass="34380">MSQRACPNIPEKSSRMNLPEGMSKNAWKKLQKKQRWEEQKETYRKRRREKKLAARKRKAEMKINGGTESTPQGPGSTKRSIPSQQESTDVTVIMDCDFDDLMNDKEIVSLSNQITRCYSAMRHSTHKLELTISSFNRRLRERFEGSLPDYAKWRDIEFMTNTSLDEIIPNESGKRSQYVYLTADTDEELTELQSGVKYIVGGIVDKNRHKKLCLEKAEKLGIKAARLPIGKYIHLNGRQVLATSHVFEIMCMWFEKGGNWEEAFNTVLPPRKLNFTCENRLVETTDPKVEVADEPEK</sequence>
<evidence type="ECO:0000256" key="3">
    <source>
        <dbReference type="ARBA" id="ARBA00022603"/>
    </source>
</evidence>
<dbReference type="CDD" id="cd18089">
    <property type="entry name" value="SPOUT_Trm10-like"/>
    <property type="match status" value="1"/>
</dbReference>
<keyword evidence="3" id="KW-0489">Methyltransferase</keyword>
<name>A0A2H0ZUD4_CANAR</name>
<evidence type="ECO:0000256" key="5">
    <source>
        <dbReference type="ARBA" id="ARBA00022691"/>
    </source>
</evidence>
<evidence type="ECO:0000256" key="4">
    <source>
        <dbReference type="ARBA" id="ARBA00022679"/>
    </source>
</evidence>
<dbReference type="STRING" id="498019.A0A2H0ZUD4"/>
<dbReference type="OMA" id="FKKNDGW"/>
<feature type="binding site" evidence="10">
    <location>
        <position position="227"/>
    </location>
    <ligand>
        <name>S-adenosyl-L-methionine</name>
        <dbReference type="ChEBI" id="CHEBI:59789"/>
    </ligand>
</feature>
<feature type="region of interest" description="Disordered" evidence="11">
    <location>
        <begin position="1"/>
        <end position="87"/>
    </location>
</feature>
<evidence type="ECO:0000256" key="11">
    <source>
        <dbReference type="SAM" id="MobiDB-lite"/>
    </source>
</evidence>
<feature type="binding site" evidence="10">
    <location>
        <position position="181"/>
    </location>
    <ligand>
        <name>S-adenosyl-L-methionine</name>
        <dbReference type="ChEBI" id="CHEBI:59789"/>
    </ligand>
</feature>
<dbReference type="AlphaFoldDB" id="A0A2H0ZUD4"/>
<dbReference type="SMR" id="A0A2H0ZUD4"/>
<dbReference type="Proteomes" id="UP000230249">
    <property type="component" value="Unassembled WGS sequence"/>
</dbReference>
<dbReference type="PANTHER" id="PTHR13563:SF13">
    <property type="entry name" value="TRNA METHYLTRANSFERASE 10 HOMOLOG A"/>
    <property type="match status" value="1"/>
</dbReference>
<evidence type="ECO:0000256" key="8">
    <source>
        <dbReference type="ARBA" id="ARBA00048434"/>
    </source>
</evidence>
<keyword evidence="15" id="KW-1185">Reference proteome</keyword>
<dbReference type="EMBL" id="PEKT02000007">
    <property type="protein sequence ID" value="PIS52276.1"/>
    <property type="molecule type" value="Genomic_DNA"/>
</dbReference>
<dbReference type="PROSITE" id="PS51675">
    <property type="entry name" value="SAM_MT_TRM10"/>
    <property type="match status" value="1"/>
</dbReference>
<dbReference type="GO" id="GO:0000049">
    <property type="term" value="F:tRNA binding"/>
    <property type="evidence" value="ECO:0007669"/>
    <property type="project" value="TreeGrafter"/>
</dbReference>
<dbReference type="VEuPathDB" id="FungiDB:CJI96_0002416"/>
<dbReference type="GO" id="GO:0002939">
    <property type="term" value="P:tRNA N1-guanine methylation"/>
    <property type="evidence" value="ECO:0007669"/>
    <property type="project" value="TreeGrafter"/>
</dbReference>
<dbReference type="Gene3D" id="3.40.1280.30">
    <property type="match status" value="1"/>
</dbReference>
<evidence type="ECO:0000256" key="10">
    <source>
        <dbReference type="PIRSR" id="PIRSR016323-2"/>
    </source>
</evidence>
<reference evidence="14 15" key="1">
    <citation type="journal article" date="2017" name="Clin. Infect. Dis.">
        <title>Simultaneous emergence of multidrug-resistant Candida auris on 3 continents confirmed by whole-genome sequencing and epidemiological analyses.</title>
        <authorList>
            <person name="Lockhart S.R."/>
            <person name="Etienne K.A."/>
            <person name="Vallabhaneni S."/>
            <person name="Farooqi J."/>
            <person name="Chowdhary A."/>
            <person name="Govender N.P."/>
            <person name="Colombo A.L."/>
            <person name="Calvo B."/>
            <person name="Cuomo C.A."/>
            <person name="Desjardins C.A."/>
            <person name="Berkow E.L."/>
            <person name="Castanheira M."/>
            <person name="Magobo R.E."/>
            <person name="Jabeen K."/>
            <person name="Asghar R.J."/>
            <person name="Meis J.F."/>
            <person name="Jackson B."/>
            <person name="Chiller T."/>
            <person name="Litvintseva A.P."/>
        </authorList>
    </citation>
    <scope>NUCLEOTIDE SEQUENCE [LARGE SCALE GENOMIC DNA]</scope>
    <source>
        <strain evidence="14 15">B8441</strain>
    </source>
</reference>
<evidence type="ECO:0000313" key="13">
    <source>
        <dbReference type="EMBL" id="KAK8443383.1"/>
    </source>
</evidence>
<dbReference type="VEuPathDB" id="FungiDB:CJI97_003962"/>
<dbReference type="VEuPathDB" id="FungiDB:CJJ07_001834"/>
<feature type="active site" description="Proton acceptor" evidence="9">
    <location>
        <position position="205"/>
    </location>
</feature>
<reference evidence="14" key="2">
    <citation type="submission" date="2017-11" db="EMBL/GenBank/DDBJ databases">
        <title>Candida auris genome assembly and annotation.</title>
        <authorList>
            <person name="Munoz J.F."/>
            <person name="Gade L.G."/>
            <person name="Chow N.A."/>
            <person name="Litvintseva A.P."/>
            <person name="Loparev V.N."/>
            <person name="Cuomo C.A."/>
        </authorList>
    </citation>
    <scope>NUCLEOTIDE SEQUENCE</scope>
    <source>
        <strain evidence="14">B8441</strain>
    </source>
</reference>
<dbReference type="PIRSF" id="PIRSF016323">
    <property type="entry name" value="tRNA_m1G_mtfrase_met"/>
    <property type="match status" value="1"/>
</dbReference>
<evidence type="ECO:0000256" key="9">
    <source>
        <dbReference type="PIRSR" id="PIRSR016323-1"/>
    </source>
</evidence>
<feature type="domain" description="SAM-dependent MTase TRM10-type" evidence="12">
    <location>
        <begin position="77"/>
        <end position="275"/>
    </location>
</feature>